<evidence type="ECO:0000313" key="19">
    <source>
        <dbReference type="Proteomes" id="UP000192840"/>
    </source>
</evidence>
<evidence type="ECO:0000256" key="6">
    <source>
        <dbReference type="ARBA" id="ARBA00022842"/>
    </source>
</evidence>
<keyword evidence="19" id="KW-1185">Reference proteome</keyword>
<dbReference type="PROSITE" id="PS00887">
    <property type="entry name" value="ILVD_EDD_2"/>
    <property type="match status" value="1"/>
</dbReference>
<keyword evidence="9 15" id="KW-0456">Lyase</keyword>
<evidence type="ECO:0000256" key="4">
    <source>
        <dbReference type="ARBA" id="ARBA00022714"/>
    </source>
</evidence>
<evidence type="ECO:0000256" key="8">
    <source>
        <dbReference type="ARBA" id="ARBA00023014"/>
    </source>
</evidence>
<dbReference type="Proteomes" id="UP000192840">
    <property type="component" value="Unassembled WGS sequence"/>
</dbReference>
<comment type="catalytic activity">
    <reaction evidence="11">
        <text>(2R)-2,3-dihydroxy-3-methylbutanoate = 3-methyl-2-oxobutanoate + H2O</text>
        <dbReference type="Rhea" id="RHEA:24809"/>
        <dbReference type="ChEBI" id="CHEBI:11851"/>
        <dbReference type="ChEBI" id="CHEBI:15377"/>
        <dbReference type="ChEBI" id="CHEBI:49072"/>
        <dbReference type="EC" id="4.2.1.9"/>
    </reaction>
    <physiologicalReaction direction="left-to-right" evidence="11">
        <dbReference type="Rhea" id="RHEA:24810"/>
    </physiologicalReaction>
</comment>
<evidence type="ECO:0000259" key="17">
    <source>
        <dbReference type="Pfam" id="PF24877"/>
    </source>
</evidence>
<keyword evidence="6 15" id="KW-0460">Magnesium</keyword>
<dbReference type="SUPFAM" id="SSF143975">
    <property type="entry name" value="IlvD/EDD N-terminal domain-like"/>
    <property type="match status" value="1"/>
</dbReference>
<keyword evidence="10 15" id="KW-0100">Branched-chain amino acid biosynthesis</keyword>
<comment type="cofactor">
    <cofactor evidence="1 15">
        <name>Mg(2+)</name>
        <dbReference type="ChEBI" id="CHEBI:18420"/>
    </cofactor>
</comment>
<sequence>MPQLRSRTTTHGRNAAGARALWRATGMTDSDFGKPIIAIANSYTQFVPGHVHLRDLGDIVAEAVREAGGVAREFHTIAVDDGIAMGHSGMLYSLPSREIIADSVEYMVNAHQADAIVCISNCDKITPGMLNAAMRLNIPVVFVSGGPMEAGKAVVVEGVAVAPTDLITAISASASPAVSEDGLSEVERSACPTCGSCSGMFTANSMNCLTEALGLSLPGNGSTLATHAARRELFSEAGRVVVELCKRWYGEDDESALPRSIANRKAFENAMALDMAMGGSTNTVLHILAAAQEGEIDFTLQDIDDLSRRVPCLSKVSPNSDYHMEDVHRAGGIPALLGELYRGGLLHDDVTSVHTPTMAEWLGKWDIRASEPSPEAIELFHAAPGGVRTTEAFSTSNRWSSLDTDAAGGCIRDIEHAYTKDGGLAVLRGNLAERGAIIKAAGIDEELWHFEGPARVVESQEQAVSAILNKEIQAGEVLVVRYEGPSGGPGMQEMLHPTAFLKGSGLGKKCALITDGRFSGGSSGLSIGHISPEAAGGGTIGLVENGDRILIDVHERRLELLVDADVLAERRAKMEASERPWQPVDRVRPVTAALRAYARMATDASTGAVRNPDL</sequence>
<dbReference type="InterPro" id="IPR020558">
    <property type="entry name" value="DiOHA_6PGluconate_deHydtase_CS"/>
</dbReference>
<dbReference type="NCBIfam" id="NF009103">
    <property type="entry name" value="PRK12448.1"/>
    <property type="match status" value="1"/>
</dbReference>
<dbReference type="GO" id="GO:0009099">
    <property type="term" value="P:L-valine biosynthetic process"/>
    <property type="evidence" value="ECO:0007669"/>
    <property type="project" value="UniProtKB-UniRule"/>
</dbReference>
<comment type="subunit">
    <text evidence="15">Homodimer.</text>
</comment>
<feature type="modified residue" description="N6-carboxylysine" evidence="15">
    <location>
        <position position="124"/>
    </location>
</feature>
<evidence type="ECO:0000256" key="14">
    <source>
        <dbReference type="ARBA" id="ARBA00029490"/>
    </source>
</evidence>
<evidence type="ECO:0000259" key="16">
    <source>
        <dbReference type="Pfam" id="PF00920"/>
    </source>
</evidence>
<evidence type="ECO:0000256" key="3">
    <source>
        <dbReference type="ARBA" id="ARBA00022605"/>
    </source>
</evidence>
<feature type="domain" description="Dihydroxy-acid/6-phosphogluconate dehydratase C-terminal" evidence="17">
    <location>
        <begin position="410"/>
        <end position="608"/>
    </location>
</feature>
<feature type="active site" description="Proton acceptor" evidence="15">
    <location>
        <position position="519"/>
    </location>
</feature>
<dbReference type="HAMAP" id="MF_00012">
    <property type="entry name" value="IlvD"/>
    <property type="match status" value="1"/>
</dbReference>
<dbReference type="GO" id="GO:0000287">
    <property type="term" value="F:magnesium ion binding"/>
    <property type="evidence" value="ECO:0007669"/>
    <property type="project" value="UniProtKB-UniRule"/>
</dbReference>
<dbReference type="NCBIfam" id="TIGR00110">
    <property type="entry name" value="ilvD"/>
    <property type="match status" value="1"/>
</dbReference>
<feature type="binding site" evidence="15">
    <location>
        <position position="123"/>
    </location>
    <ligand>
        <name>Mg(2+)</name>
        <dbReference type="ChEBI" id="CHEBI:18420"/>
    </ligand>
</feature>
<reference evidence="19" key="1">
    <citation type="submission" date="2017-04" db="EMBL/GenBank/DDBJ databases">
        <authorList>
            <person name="Varghese N."/>
            <person name="Submissions S."/>
        </authorList>
    </citation>
    <scope>NUCLEOTIDE SEQUENCE [LARGE SCALE GENOMIC DNA]</scope>
    <source>
        <strain evidence="19">DSM 44073</strain>
    </source>
</reference>
<dbReference type="InterPro" id="IPR042096">
    <property type="entry name" value="Dihydro-acid_dehy_C"/>
</dbReference>
<organism evidence="18 19">
    <name type="scientific">Lentzea albidocapillata</name>
    <dbReference type="NCBI Taxonomy" id="40571"/>
    <lineage>
        <taxon>Bacteria</taxon>
        <taxon>Bacillati</taxon>
        <taxon>Actinomycetota</taxon>
        <taxon>Actinomycetes</taxon>
        <taxon>Pseudonocardiales</taxon>
        <taxon>Pseudonocardiaceae</taxon>
        <taxon>Lentzea</taxon>
    </lineage>
</organism>
<dbReference type="InterPro" id="IPR037237">
    <property type="entry name" value="IlvD/EDD_N"/>
</dbReference>
<comment type="cofactor">
    <cofactor evidence="15">
        <name>[2Fe-2S] cluster</name>
        <dbReference type="ChEBI" id="CHEBI:190135"/>
    </cofactor>
    <text evidence="15">Binds 1 [2Fe-2S] cluster per subunit. This cluster acts as a Lewis acid cofactor.</text>
</comment>
<accession>A0A1W2DWY6</accession>
<comment type="pathway">
    <text evidence="13 15">Amino-acid biosynthesis; L-isoleucine biosynthesis; L-isoleucine from 2-oxobutanoate: step 3/4.</text>
</comment>
<dbReference type="eggNOG" id="COG0129">
    <property type="taxonomic scope" value="Bacteria"/>
</dbReference>
<dbReference type="Pfam" id="PF00920">
    <property type="entry name" value="ILVD_EDD_N"/>
    <property type="match status" value="1"/>
</dbReference>
<evidence type="ECO:0000256" key="1">
    <source>
        <dbReference type="ARBA" id="ARBA00001946"/>
    </source>
</evidence>
<dbReference type="EMBL" id="FWYC01000008">
    <property type="protein sequence ID" value="SMD02030.1"/>
    <property type="molecule type" value="Genomic_DNA"/>
</dbReference>
<feature type="binding site" description="via carbamate group" evidence="15">
    <location>
        <position position="124"/>
    </location>
    <ligand>
        <name>Mg(2+)</name>
        <dbReference type="ChEBI" id="CHEBI:18420"/>
    </ligand>
</feature>
<keyword evidence="8 15" id="KW-0411">Iron-sulfur</keyword>
<keyword evidence="4 15" id="KW-0001">2Fe-2S</keyword>
<keyword evidence="3 15" id="KW-0028">Amino-acid biosynthesis</keyword>
<comment type="pathway">
    <text evidence="12 15">Amino-acid biosynthesis; L-valine biosynthesis; L-valine from pyruvate: step 3/4.</text>
</comment>
<evidence type="ECO:0000256" key="9">
    <source>
        <dbReference type="ARBA" id="ARBA00023239"/>
    </source>
</evidence>
<dbReference type="STRING" id="40571.SAMN05660733_03388"/>
<evidence type="ECO:0000256" key="2">
    <source>
        <dbReference type="ARBA" id="ARBA00006486"/>
    </source>
</evidence>
<comment type="caution">
    <text evidence="15">Lacks conserved residue(s) required for the propagation of feature annotation.</text>
</comment>
<evidence type="ECO:0000256" key="13">
    <source>
        <dbReference type="ARBA" id="ARBA00029437"/>
    </source>
</evidence>
<dbReference type="GO" id="GO:0051537">
    <property type="term" value="F:2 iron, 2 sulfur cluster binding"/>
    <property type="evidence" value="ECO:0007669"/>
    <property type="project" value="UniProtKB-UniRule"/>
</dbReference>
<comment type="similarity">
    <text evidence="2 15">Belongs to the IlvD/Edd family.</text>
</comment>
<dbReference type="UniPathway" id="UPA00047">
    <property type="reaction ID" value="UER00057"/>
</dbReference>
<evidence type="ECO:0000256" key="7">
    <source>
        <dbReference type="ARBA" id="ARBA00023004"/>
    </source>
</evidence>
<feature type="binding site" evidence="15">
    <location>
        <position position="81"/>
    </location>
    <ligand>
        <name>Mg(2+)</name>
        <dbReference type="ChEBI" id="CHEBI:18420"/>
    </ligand>
</feature>
<dbReference type="Gene3D" id="3.50.30.80">
    <property type="entry name" value="IlvD/EDD C-terminal domain-like"/>
    <property type="match status" value="1"/>
</dbReference>
<dbReference type="Pfam" id="PF24877">
    <property type="entry name" value="ILV_EDD_C"/>
    <property type="match status" value="1"/>
</dbReference>
<dbReference type="InterPro" id="IPR056740">
    <property type="entry name" value="ILV_EDD_C"/>
</dbReference>
<dbReference type="InterPro" id="IPR000581">
    <property type="entry name" value="ILV_EDD_N"/>
</dbReference>
<comment type="catalytic activity">
    <reaction evidence="15">
        <text>(2R,3R)-2,3-dihydroxy-3-methylpentanoate = (S)-3-methyl-2-oxopentanoate + H2O</text>
        <dbReference type="Rhea" id="RHEA:27694"/>
        <dbReference type="ChEBI" id="CHEBI:15377"/>
        <dbReference type="ChEBI" id="CHEBI:35146"/>
        <dbReference type="ChEBI" id="CHEBI:49258"/>
        <dbReference type="EC" id="4.2.1.9"/>
    </reaction>
</comment>
<feature type="domain" description="Dihydroxy-acid/6-phosphogluconate dehydratase N-terminal" evidence="16">
    <location>
        <begin position="34"/>
        <end position="360"/>
    </location>
</feature>
<dbReference type="PANTHER" id="PTHR43661">
    <property type="entry name" value="D-XYLONATE DEHYDRATASE"/>
    <property type="match status" value="1"/>
</dbReference>
<dbReference type="RefSeq" id="WP_030479771.1">
    <property type="nucleotide sequence ID" value="NZ_FWYC01000008.1"/>
</dbReference>
<proteinExistence type="inferred from homology"/>
<evidence type="ECO:0000256" key="10">
    <source>
        <dbReference type="ARBA" id="ARBA00023304"/>
    </source>
</evidence>
<name>A0A1W2DWY6_9PSEU</name>
<dbReference type="OrthoDB" id="9807077at2"/>
<evidence type="ECO:0000256" key="15">
    <source>
        <dbReference type="HAMAP-Rule" id="MF_00012"/>
    </source>
</evidence>
<dbReference type="EC" id="4.2.1.9" evidence="14 15"/>
<protein>
    <recommendedName>
        <fullName evidence="14 15">Dihydroxy-acid dehydratase</fullName>
        <shortName evidence="15">DAD</shortName>
        <ecNumber evidence="14 15">4.2.1.9</ecNumber>
    </recommendedName>
</protein>
<dbReference type="GO" id="GO:0009097">
    <property type="term" value="P:isoleucine biosynthetic process"/>
    <property type="evidence" value="ECO:0007669"/>
    <property type="project" value="UniProtKB-UniRule"/>
</dbReference>
<dbReference type="GO" id="GO:0005829">
    <property type="term" value="C:cytosol"/>
    <property type="evidence" value="ECO:0007669"/>
    <property type="project" value="TreeGrafter"/>
</dbReference>
<evidence type="ECO:0000313" key="18">
    <source>
        <dbReference type="EMBL" id="SMD02030.1"/>
    </source>
</evidence>
<dbReference type="PANTHER" id="PTHR43661:SF3">
    <property type="entry name" value="D-XYLONATE DEHYDRATASE YAGF-RELATED"/>
    <property type="match status" value="1"/>
</dbReference>
<keyword evidence="5 15" id="KW-0479">Metal-binding</keyword>
<evidence type="ECO:0000256" key="5">
    <source>
        <dbReference type="ARBA" id="ARBA00022723"/>
    </source>
</evidence>
<dbReference type="FunFam" id="3.50.30.80:FF:000001">
    <property type="entry name" value="Dihydroxy-acid dehydratase"/>
    <property type="match status" value="1"/>
</dbReference>
<evidence type="ECO:0000256" key="11">
    <source>
        <dbReference type="ARBA" id="ARBA00029304"/>
    </source>
</evidence>
<comment type="function">
    <text evidence="15">Functions in the biosynthesis of branched-chain amino acids. Catalyzes the dehydration of (2R,3R)-2,3-dihydroxy-3-methylpentanoate (2,3-dihydroxy-3-methylvalerate) into 2-oxo-3-methylpentanoate (2-oxo-3-methylvalerate) and of (2R)-2,3-dihydroxy-3-methylbutanoate (2,3-dihydroxyisovalerate) into 2-oxo-3-methylbutanoate (2-oxoisovalerate), the penultimate precursor to L-isoleucine and L-valine, respectively.</text>
</comment>
<dbReference type="AlphaFoldDB" id="A0A1W2DWY6"/>
<dbReference type="PROSITE" id="PS00886">
    <property type="entry name" value="ILVD_EDD_1"/>
    <property type="match status" value="1"/>
</dbReference>
<keyword evidence="7 15" id="KW-0408">Iron</keyword>
<dbReference type="SUPFAM" id="SSF52016">
    <property type="entry name" value="LeuD/IlvD-like"/>
    <property type="match status" value="1"/>
</dbReference>
<feature type="binding site" evidence="15">
    <location>
        <position position="493"/>
    </location>
    <ligand>
        <name>Mg(2+)</name>
        <dbReference type="ChEBI" id="CHEBI:18420"/>
    </ligand>
</feature>
<gene>
    <name evidence="15" type="primary">ilvD</name>
    <name evidence="18" type="ORF">SAMN05660733_03388</name>
</gene>
<dbReference type="GO" id="GO:0004160">
    <property type="term" value="F:dihydroxy-acid dehydratase activity"/>
    <property type="evidence" value="ECO:0007669"/>
    <property type="project" value="UniProtKB-UniRule"/>
</dbReference>
<dbReference type="UniPathway" id="UPA00049">
    <property type="reaction ID" value="UER00061"/>
</dbReference>
<evidence type="ECO:0000256" key="12">
    <source>
        <dbReference type="ARBA" id="ARBA00029436"/>
    </source>
</evidence>
<dbReference type="InterPro" id="IPR004404">
    <property type="entry name" value="DihydroxyA_deHydtase"/>
</dbReference>